<evidence type="ECO:0000259" key="1">
    <source>
        <dbReference type="Pfam" id="PF01266"/>
    </source>
</evidence>
<accession>A0A931E570</accession>
<dbReference type="SUPFAM" id="SSF51905">
    <property type="entry name" value="FAD/NAD(P)-binding domain"/>
    <property type="match status" value="1"/>
</dbReference>
<dbReference type="PANTHER" id="PTHR13847">
    <property type="entry name" value="SARCOSINE DEHYDROGENASE-RELATED"/>
    <property type="match status" value="1"/>
</dbReference>
<name>A0A931E570_9FLAO</name>
<dbReference type="Gene3D" id="3.30.9.10">
    <property type="entry name" value="D-Amino Acid Oxidase, subunit A, domain 2"/>
    <property type="match status" value="1"/>
</dbReference>
<dbReference type="Proteomes" id="UP000694480">
    <property type="component" value="Unassembled WGS sequence"/>
</dbReference>
<dbReference type="AlphaFoldDB" id="A0A931E570"/>
<dbReference type="Gene3D" id="3.50.50.60">
    <property type="entry name" value="FAD/NAD(P)-binding domain"/>
    <property type="match status" value="1"/>
</dbReference>
<dbReference type="RefSeq" id="WP_194738796.1">
    <property type="nucleotide sequence ID" value="NZ_JADKYY010000003.1"/>
</dbReference>
<dbReference type="InterPro" id="IPR036188">
    <property type="entry name" value="FAD/NAD-bd_sf"/>
</dbReference>
<protein>
    <submittedName>
        <fullName evidence="2">FAD-binding oxidoreductase</fullName>
    </submittedName>
</protein>
<reference evidence="2" key="1">
    <citation type="submission" date="2020-11" db="EMBL/GenBank/DDBJ databases">
        <title>Genome seq and assembly of Planobacterium sp.</title>
        <authorList>
            <person name="Chhetri G."/>
        </authorList>
    </citation>
    <scope>NUCLEOTIDE SEQUENCE</scope>
    <source>
        <strain evidence="2">GCR5</strain>
    </source>
</reference>
<dbReference type="GO" id="GO:0005737">
    <property type="term" value="C:cytoplasm"/>
    <property type="evidence" value="ECO:0007669"/>
    <property type="project" value="TreeGrafter"/>
</dbReference>
<dbReference type="PANTHER" id="PTHR13847:SF201">
    <property type="entry name" value="PUTATIBE OXIDOREDUCTASE"/>
    <property type="match status" value="1"/>
</dbReference>
<evidence type="ECO:0000313" key="2">
    <source>
        <dbReference type="EMBL" id="MBF5026870.1"/>
    </source>
</evidence>
<keyword evidence="3" id="KW-1185">Reference proteome</keyword>
<evidence type="ECO:0000313" key="3">
    <source>
        <dbReference type="Proteomes" id="UP000694480"/>
    </source>
</evidence>
<feature type="domain" description="FAD dependent oxidoreductase" evidence="1">
    <location>
        <begin position="30"/>
        <end position="377"/>
    </location>
</feature>
<comment type="caution">
    <text evidence="2">The sequence shown here is derived from an EMBL/GenBank/DDBJ whole genome shotgun (WGS) entry which is preliminary data.</text>
</comment>
<dbReference type="Pfam" id="PF01266">
    <property type="entry name" value="DAO"/>
    <property type="match status" value="1"/>
</dbReference>
<dbReference type="InterPro" id="IPR006076">
    <property type="entry name" value="FAD-dep_OxRdtase"/>
</dbReference>
<proteinExistence type="predicted"/>
<organism evidence="2 3">
    <name type="scientific">Planobacterium oryzisoli</name>
    <dbReference type="NCBI Taxonomy" id="2771435"/>
    <lineage>
        <taxon>Bacteria</taxon>
        <taxon>Pseudomonadati</taxon>
        <taxon>Bacteroidota</taxon>
        <taxon>Flavobacteriia</taxon>
        <taxon>Flavobacteriales</taxon>
        <taxon>Weeksellaceae</taxon>
        <taxon>Chryseobacterium group</taxon>
        <taxon>Chryseobacterium</taxon>
    </lineage>
</organism>
<dbReference type="EMBL" id="JADKYY010000003">
    <property type="protein sequence ID" value="MBF5026870.1"/>
    <property type="molecule type" value="Genomic_DNA"/>
</dbReference>
<sequence length="400" mass="45073">MKLKTSEPFWLVKNGILESYPSLDRELEVDVLIVGAGITGSLIAHQAIKDGYRTAVLDRREVCNGSTSATTSMLQYEIDVALHELKEMIGETGAEKSYWACYDSIDTLGDICREVGSECGFKKKKSLYFASYKKDVPWLKKEFKARRKAGFPVEWLEPEEIEERYGIASTHGGILSDQGGSIDAFQLAHDILKYNHNKGLDIYDKTEIEEVTYKKTGVRVVTQYGNTIKAKKIIYCTGFESTELIKDNFVQLLSTYAVVGERQSEQSALEALLVWNTADPYLYMRTTDDNRILIGGEDEDFTDAKKRDELLSKKSEKLAKTLSKHLPKTPLRIDFSWAGTFGETKDGLPYIGEHPNFPGAYFVLGFGGNGITFSVIGMDLVSTHLKGKEHPLAKYFRFRR</sequence>
<gene>
    <name evidence="2" type="ORF">IC612_03540</name>
</gene>